<dbReference type="STRING" id="1802391.A3D72_04340"/>
<comment type="caution">
    <text evidence="1">The sequence shown here is derived from an EMBL/GenBank/DDBJ whole genome shotgun (WGS) entry which is preliminary data.</text>
</comment>
<organism evidence="1 2">
    <name type="scientific">Candidatus Uhrbacteria bacterium RIFCSPHIGHO2_02_FULL_57_19</name>
    <dbReference type="NCBI Taxonomy" id="1802391"/>
    <lineage>
        <taxon>Bacteria</taxon>
        <taxon>Candidatus Uhriibacteriota</taxon>
    </lineage>
</organism>
<gene>
    <name evidence="1" type="ORF">A3D72_04340</name>
</gene>
<accession>A0A1F7U6K8</accession>
<dbReference type="Proteomes" id="UP000176303">
    <property type="component" value="Unassembled WGS sequence"/>
</dbReference>
<protein>
    <submittedName>
        <fullName evidence="1">Uncharacterized protein</fullName>
    </submittedName>
</protein>
<dbReference type="PROSITE" id="PS51257">
    <property type="entry name" value="PROKAR_LIPOPROTEIN"/>
    <property type="match status" value="1"/>
</dbReference>
<proteinExistence type="predicted"/>
<reference evidence="1 2" key="1">
    <citation type="journal article" date="2016" name="Nat. Commun.">
        <title>Thousands of microbial genomes shed light on interconnected biogeochemical processes in an aquifer system.</title>
        <authorList>
            <person name="Anantharaman K."/>
            <person name="Brown C.T."/>
            <person name="Hug L.A."/>
            <person name="Sharon I."/>
            <person name="Castelle C.J."/>
            <person name="Probst A.J."/>
            <person name="Thomas B.C."/>
            <person name="Singh A."/>
            <person name="Wilkins M.J."/>
            <person name="Karaoz U."/>
            <person name="Brodie E.L."/>
            <person name="Williams K.H."/>
            <person name="Hubbard S.S."/>
            <person name="Banfield J.F."/>
        </authorList>
    </citation>
    <scope>NUCLEOTIDE SEQUENCE [LARGE SCALE GENOMIC DNA]</scope>
</reference>
<name>A0A1F7U6K8_9BACT</name>
<evidence type="ECO:0000313" key="2">
    <source>
        <dbReference type="Proteomes" id="UP000176303"/>
    </source>
</evidence>
<evidence type="ECO:0000313" key="1">
    <source>
        <dbReference type="EMBL" id="OGL73357.1"/>
    </source>
</evidence>
<dbReference type="AlphaFoldDB" id="A0A1F7U6K8"/>
<sequence>MKTIVLLVLALGTGCAPYYVAPGRYYGGDQRLRVQNEEAGVEANGWTTGNELPTVTTSSATATATVLDARTRRDVGVVSVRTDDYVGRRGADLPHAMHASRAAERERLTSGLAAQQAACAARFADGHESVTCMVLNQQVVAVLSGGQGFYMPNGGSWMGGGGYYPVSAIRTAAAIQAARRFQDARRRGVTPYGASGTSGEAVDSEAREAIGALQTTVEEHVQEGGE</sequence>
<dbReference type="EMBL" id="MGDZ01000035">
    <property type="protein sequence ID" value="OGL73357.1"/>
    <property type="molecule type" value="Genomic_DNA"/>
</dbReference>